<dbReference type="PIRSF" id="PIRSF005384">
    <property type="entry name" value="RpiB_LacA_B"/>
    <property type="match status" value="1"/>
</dbReference>
<feature type="binding site" evidence="4">
    <location>
        <begin position="66"/>
        <end position="70"/>
    </location>
    <ligand>
        <name>D-ribulose 5-phosphate</name>
        <dbReference type="ChEBI" id="CHEBI:58121"/>
    </ligand>
</feature>
<dbReference type="InterPro" id="IPR004785">
    <property type="entry name" value="RpiB"/>
</dbReference>
<feature type="active site" description="Proton donor" evidence="3">
    <location>
        <position position="98"/>
    </location>
</feature>
<dbReference type="PANTHER" id="PTHR43732">
    <property type="entry name" value="RIBOSE 5-PHOSPHATE ISOMERASE-RELATED"/>
    <property type="match status" value="1"/>
</dbReference>
<evidence type="ECO:0000256" key="1">
    <source>
        <dbReference type="ARBA" id="ARBA00008754"/>
    </source>
</evidence>
<feature type="binding site" evidence="4">
    <location>
        <begin position="8"/>
        <end position="9"/>
    </location>
    <ligand>
        <name>D-ribulose 5-phosphate</name>
        <dbReference type="ChEBI" id="CHEBI:58121"/>
    </ligand>
</feature>
<organism evidence="5 6">
    <name type="scientific">Lihuaxuella thermophila</name>
    <dbReference type="NCBI Taxonomy" id="1173111"/>
    <lineage>
        <taxon>Bacteria</taxon>
        <taxon>Bacillati</taxon>
        <taxon>Bacillota</taxon>
        <taxon>Bacilli</taxon>
        <taxon>Bacillales</taxon>
        <taxon>Thermoactinomycetaceae</taxon>
        <taxon>Lihuaxuella</taxon>
    </lineage>
</organism>
<feature type="active site" description="Proton acceptor" evidence="3">
    <location>
        <position position="65"/>
    </location>
</feature>
<gene>
    <name evidence="5" type="ORF">SAMN05444955_10296</name>
</gene>
<feature type="binding site" evidence="4">
    <location>
        <position position="132"/>
    </location>
    <ligand>
        <name>D-ribulose 5-phosphate</name>
        <dbReference type="ChEBI" id="CHEBI:58121"/>
    </ligand>
</feature>
<accession>A0A1H8BB07</accession>
<dbReference type="SUPFAM" id="SSF89623">
    <property type="entry name" value="Ribose/Galactose isomerase RpiB/AlsB"/>
    <property type="match status" value="1"/>
</dbReference>
<evidence type="ECO:0000256" key="2">
    <source>
        <dbReference type="ARBA" id="ARBA00023235"/>
    </source>
</evidence>
<dbReference type="STRING" id="1173111.SAMN05444955_10296"/>
<keyword evidence="6" id="KW-1185">Reference proteome</keyword>
<dbReference type="EMBL" id="FOCQ01000002">
    <property type="protein sequence ID" value="SEM80120.1"/>
    <property type="molecule type" value="Genomic_DNA"/>
</dbReference>
<feature type="binding site" evidence="4">
    <location>
        <position position="109"/>
    </location>
    <ligand>
        <name>D-ribulose 5-phosphate</name>
        <dbReference type="ChEBI" id="CHEBI:58121"/>
    </ligand>
</feature>
<feature type="binding site" evidence="4">
    <location>
        <position position="136"/>
    </location>
    <ligand>
        <name>D-ribulose 5-phosphate</name>
        <dbReference type="ChEBI" id="CHEBI:58121"/>
    </ligand>
</feature>
<keyword evidence="2 5" id="KW-0413">Isomerase</keyword>
<comment type="similarity">
    <text evidence="1">Belongs to the LacAB/RpiB family.</text>
</comment>
<dbReference type="NCBIfam" id="TIGR00689">
    <property type="entry name" value="rpiB_lacA_lacB"/>
    <property type="match status" value="1"/>
</dbReference>
<evidence type="ECO:0000313" key="5">
    <source>
        <dbReference type="EMBL" id="SEM80120.1"/>
    </source>
</evidence>
<dbReference type="InterPro" id="IPR051812">
    <property type="entry name" value="SPI_LacAB/RpiB"/>
</dbReference>
<dbReference type="GO" id="GO:0016861">
    <property type="term" value="F:intramolecular oxidoreductase activity, interconverting aldoses and ketoses"/>
    <property type="evidence" value="ECO:0007669"/>
    <property type="project" value="UniProtKB-ARBA"/>
</dbReference>
<evidence type="ECO:0000313" key="6">
    <source>
        <dbReference type="Proteomes" id="UP000199695"/>
    </source>
</evidence>
<evidence type="ECO:0000256" key="4">
    <source>
        <dbReference type="PIRSR" id="PIRSR005384-2"/>
    </source>
</evidence>
<reference evidence="5 6" key="1">
    <citation type="submission" date="2016-10" db="EMBL/GenBank/DDBJ databases">
        <authorList>
            <person name="de Groot N.N."/>
        </authorList>
    </citation>
    <scope>NUCLEOTIDE SEQUENCE [LARGE SCALE GENOMIC DNA]</scope>
    <source>
        <strain evidence="5 6">DSM 46701</strain>
    </source>
</reference>
<dbReference type="Pfam" id="PF02502">
    <property type="entry name" value="LacAB_rpiB"/>
    <property type="match status" value="1"/>
</dbReference>
<dbReference type="AlphaFoldDB" id="A0A1H8BB07"/>
<dbReference type="GO" id="GO:0005975">
    <property type="term" value="P:carbohydrate metabolic process"/>
    <property type="evidence" value="ECO:0007669"/>
    <property type="project" value="InterPro"/>
</dbReference>
<sequence length="149" mass="16230">MRVLLGSDHGGIRLKQEIKTLLQEMNIEFDDVGCDCESSVDYPDYAKPVAERVASGEFDLGILICGTGIGMSISANKVKGIRCAVVSDEFSARMSREHNNANILALGERVVGPDLAKSIVRTWLTAEFAGGRHARRVEKIHQLEGSGEK</sequence>
<protein>
    <submittedName>
        <fullName evidence="5">Ribose 5-phosphate isomerase B</fullName>
    </submittedName>
</protein>
<evidence type="ECO:0000256" key="3">
    <source>
        <dbReference type="PIRSR" id="PIRSR005384-1"/>
    </source>
</evidence>
<dbReference type="Gene3D" id="3.40.1400.10">
    <property type="entry name" value="Sugar-phosphate isomerase, RpiB/LacA/LacB"/>
    <property type="match status" value="1"/>
</dbReference>
<dbReference type="Proteomes" id="UP000199695">
    <property type="component" value="Unassembled WGS sequence"/>
</dbReference>
<dbReference type="NCBIfam" id="TIGR01120">
    <property type="entry name" value="rpiB"/>
    <property type="match status" value="1"/>
</dbReference>
<feature type="binding site" evidence="4">
    <location>
        <position position="99"/>
    </location>
    <ligand>
        <name>D-ribulose 5-phosphate</name>
        <dbReference type="ChEBI" id="CHEBI:58121"/>
    </ligand>
</feature>
<name>A0A1H8BB07_9BACL</name>
<dbReference type="RefSeq" id="WP_089964946.1">
    <property type="nucleotide sequence ID" value="NZ_FOCQ01000002.1"/>
</dbReference>
<dbReference type="OrthoDB" id="1778624at2"/>
<dbReference type="PANTHER" id="PTHR43732:SF1">
    <property type="entry name" value="RIBOSE 5-PHOSPHATE ISOMERASE"/>
    <property type="match status" value="1"/>
</dbReference>
<dbReference type="NCBIfam" id="NF004051">
    <property type="entry name" value="PRK05571.1"/>
    <property type="match status" value="1"/>
</dbReference>
<proteinExistence type="inferred from homology"/>
<dbReference type="InterPro" id="IPR036569">
    <property type="entry name" value="RpiB_LacA_LacB_sf"/>
</dbReference>
<dbReference type="InterPro" id="IPR003500">
    <property type="entry name" value="RpiB_LacA_LacB"/>
</dbReference>